<dbReference type="PANTHER" id="PTHR12894">
    <property type="entry name" value="CNH DOMAIN CONTAINING"/>
    <property type="match status" value="1"/>
</dbReference>
<feature type="compositionally biased region" description="Polar residues" evidence="1">
    <location>
        <begin position="16"/>
        <end position="63"/>
    </location>
</feature>
<reference evidence="4" key="2">
    <citation type="submission" date="2012-08" db="EMBL/GenBank/DDBJ databases">
        <title>Genome sequence of Kazachstania naganishii.</title>
        <authorList>
            <person name="Gordon J.L."/>
            <person name="Armisen D."/>
            <person name="Proux-Wera E."/>
            <person name="OhEigeartaigh S.S."/>
            <person name="Byrne K.P."/>
            <person name="Wolfe K.H."/>
        </authorList>
    </citation>
    <scope>NUCLEOTIDE SEQUENCE [LARGE SCALE GENOMIC DNA]</scope>
    <source>
        <strain evidence="4">ATCC MYA-139 / BCRC 22969 / CBS 8797 / CCRC 22969 / KCTC 17520 / NBRC 10181 / NCYC 3082</strain>
    </source>
</reference>
<feature type="compositionally biased region" description="Polar residues" evidence="1">
    <location>
        <begin position="87"/>
        <end position="100"/>
    </location>
</feature>
<dbReference type="Proteomes" id="UP000006310">
    <property type="component" value="Chromosome 11"/>
</dbReference>
<dbReference type="OMA" id="EFAPVPN"/>
<dbReference type="GO" id="GO:0033263">
    <property type="term" value="C:CORVET complex"/>
    <property type="evidence" value="ECO:0007669"/>
    <property type="project" value="EnsemblFungi"/>
</dbReference>
<accession>J7RRU1</accession>
<dbReference type="GO" id="GO:0007009">
    <property type="term" value="P:plasma membrane organization"/>
    <property type="evidence" value="ECO:0007669"/>
    <property type="project" value="EnsemblFungi"/>
</dbReference>
<dbReference type="AlphaFoldDB" id="J7RRU1"/>
<dbReference type="GO" id="GO:0006623">
    <property type="term" value="P:protein targeting to vacuole"/>
    <property type="evidence" value="ECO:0007669"/>
    <property type="project" value="EnsemblFungi"/>
</dbReference>
<feature type="domain" description="CNH" evidence="2">
    <location>
        <begin position="142"/>
        <end position="418"/>
    </location>
</feature>
<feature type="region of interest" description="Disordered" evidence="1">
    <location>
        <begin position="1"/>
        <end position="123"/>
    </location>
</feature>
<evidence type="ECO:0000313" key="4">
    <source>
        <dbReference type="Proteomes" id="UP000006310"/>
    </source>
</evidence>
<name>J7RRU1_HUIN7</name>
<keyword evidence="4" id="KW-1185">Reference proteome</keyword>
<dbReference type="GO" id="GO:0034058">
    <property type="term" value="P:endosomal vesicle fusion"/>
    <property type="evidence" value="ECO:0007669"/>
    <property type="project" value="TreeGrafter"/>
</dbReference>
<dbReference type="GO" id="GO:0099022">
    <property type="term" value="P:vesicle tethering"/>
    <property type="evidence" value="ECO:0007669"/>
    <property type="project" value="EnsemblFungi"/>
</dbReference>
<evidence type="ECO:0000259" key="2">
    <source>
        <dbReference type="PROSITE" id="PS50219"/>
    </source>
</evidence>
<dbReference type="EMBL" id="HE978324">
    <property type="protein sequence ID" value="CCK72583.1"/>
    <property type="molecule type" value="Genomic_DNA"/>
</dbReference>
<dbReference type="OrthoDB" id="5325112at2759"/>
<protein>
    <recommendedName>
        <fullName evidence="2">CNH domain-containing protein</fullName>
    </recommendedName>
</protein>
<dbReference type="KEGG" id="kng:KNAG_0K02200"/>
<dbReference type="InterPro" id="IPR001180">
    <property type="entry name" value="CNH_dom"/>
</dbReference>
<reference evidence="3 4" key="1">
    <citation type="journal article" date="2011" name="Proc. Natl. Acad. Sci. U.S.A.">
        <title>Evolutionary erosion of yeast sex chromosomes by mating-type switching accidents.</title>
        <authorList>
            <person name="Gordon J.L."/>
            <person name="Armisen D."/>
            <person name="Proux-Wera E."/>
            <person name="Oheigeartaigh S.S."/>
            <person name="Byrne K.P."/>
            <person name="Wolfe K.H."/>
        </authorList>
    </citation>
    <scope>NUCLEOTIDE SEQUENCE [LARGE SCALE GENOMIC DNA]</scope>
    <source>
        <strain evidence="4">ATCC MYA-139 / BCRC 22969 / CBS 8797 / CCRC 22969 / KCTC 17520 / NBRC 10181 / NCYC 3082</strain>
    </source>
</reference>
<dbReference type="GO" id="GO:0031901">
    <property type="term" value="C:early endosome membrane"/>
    <property type="evidence" value="ECO:0007669"/>
    <property type="project" value="EnsemblFungi"/>
</dbReference>
<dbReference type="GO" id="GO:0007035">
    <property type="term" value="P:vacuolar acidification"/>
    <property type="evidence" value="ECO:0007669"/>
    <property type="project" value="EnsemblFungi"/>
</dbReference>
<dbReference type="GO" id="GO:0032889">
    <property type="term" value="P:regulation of vacuole fusion, non-autophagic"/>
    <property type="evidence" value="ECO:0007669"/>
    <property type="project" value="EnsemblFungi"/>
</dbReference>
<evidence type="ECO:0000313" key="3">
    <source>
        <dbReference type="EMBL" id="CCK72583.1"/>
    </source>
</evidence>
<dbReference type="eggNOG" id="KOG2063">
    <property type="taxonomic scope" value="Eukaryota"/>
</dbReference>
<dbReference type="GeneID" id="34528350"/>
<organism evidence="3 4">
    <name type="scientific">Huiozyma naganishii (strain ATCC MYA-139 / BCRC 22969 / CBS 8797 / KCTC 17520 / NBRC 10181 / NCYC 3082 / Yp74L-3)</name>
    <name type="common">Yeast</name>
    <name type="synonym">Kazachstania naganishii</name>
    <dbReference type="NCBI Taxonomy" id="1071383"/>
    <lineage>
        <taxon>Eukaryota</taxon>
        <taxon>Fungi</taxon>
        <taxon>Dikarya</taxon>
        <taxon>Ascomycota</taxon>
        <taxon>Saccharomycotina</taxon>
        <taxon>Saccharomycetes</taxon>
        <taxon>Saccharomycetales</taxon>
        <taxon>Saccharomycetaceae</taxon>
        <taxon>Huiozyma</taxon>
    </lineage>
</organism>
<proteinExistence type="predicted"/>
<gene>
    <name evidence="3" type="primary">KNAG0K02200</name>
    <name evidence="3" type="ordered locus">KNAG_0K02200</name>
</gene>
<feature type="compositionally biased region" description="Basic and acidic residues" evidence="1">
    <location>
        <begin position="75"/>
        <end position="86"/>
    </location>
</feature>
<dbReference type="PANTHER" id="PTHR12894:SF28">
    <property type="entry name" value="VACUOLAR PROTEIN SORTING-ASSOCIATED PROTEIN 3"/>
    <property type="match status" value="1"/>
</dbReference>
<dbReference type="HOGENOM" id="CLU_005205_0_0_1"/>
<dbReference type="RefSeq" id="XP_022466828.1">
    <property type="nucleotide sequence ID" value="XM_022610542.1"/>
</dbReference>
<dbReference type="STRING" id="1071383.J7RRU1"/>
<sequence>MVEDGEEEVAPRSETPIETTVQEDTAQQASPEPLATPQSDTVDSLSQGVSAGDQTGETAQSEDATLETGAETEEDVQRSPAKEHQPRNNSDVESQNTTKGDNQEKNDPDVISQKSSIPDTTPIDIGSGPYSIFPIIRDLPNDVTYTCFECYDEHVYLGTNTGELLHYFEIEEGHYMLVSRTHFDSTTSAPIERIILLPIIERALVFSNRQLFLFLLPEFAPVPNSHRVRKLNEVVLESWGGNKDKYRIIVFTKDGASILKVSETNFQRVRKLPDLKGITRASIKDKTLICSADNKYQIISLQNGQTTPLFKISEVESTVMAPIIVDLGSDEFLVCSGGETSKDEAMALILNYTGDISQGTLVLKEYPRAVHADYPHILITYDSGETCVYCLSTNEEPRIVQVMNSNKNNPLQLGKTLKKFKNFARDEKTAARRDSIVDKLRYTAYSSHTDISSAFQFRIDRERAHVEDLFEETTSNLLCDGHTLYGLIASPFFMRINSFTEDELTSIESYLELLSKKPKLSSFLSIEFKYLILLSLLLQLLHCQSIGIDIIKKWALQIEVIDLRILFILFGLRVYGECWAFNGLKSLVENLQSLKLVNKCSNNCSIVQILKLLRETLRKYGREGKGKHMAHYASISKTVDVNLFIELLKTTGDIDIGDFESENLEEIISLVADDPNCPKDLLQKLYEKRGMISEVITLLKDQGKVDEALSFMKSNVSKMTSQYIGDHLLDDIMFCIVALMEGEEDIETHYIKEILGILSAAKIDFHDLIERVDTQNLNVVLRVHILESIGVQKDSDKNFLINYYMGHLEETIQSGKLWELLDMFLEEYKHDFNYSKMDIRNYLLTRLKYNDRCENFLTKYDSLISVCGDDPRLLNVLKCEVSRIDRGNVLLILFFFKHGDEGLECSVLPPDQFFKVLMNVHDFSELDKLVTVDNLVEIMSHYSALATPTFAGSLIVELLQRNIQLVHGNATLLLAVLQDIPPDVPLSVMDSFLSPLLRDYDFRDRNMEIVKKFCKVELSIYNRAVASAASDT</sequence>
<dbReference type="PROSITE" id="PS50219">
    <property type="entry name" value="CNH"/>
    <property type="match status" value="1"/>
</dbReference>
<dbReference type="GO" id="GO:0000011">
    <property type="term" value="P:vacuole inheritance"/>
    <property type="evidence" value="ECO:0007669"/>
    <property type="project" value="EnsemblFungi"/>
</dbReference>
<evidence type="ECO:0000256" key="1">
    <source>
        <dbReference type="SAM" id="MobiDB-lite"/>
    </source>
</evidence>
<dbReference type="InterPro" id="IPR032914">
    <property type="entry name" value="Vam6/VPS39/TRAP1"/>
</dbReference>
<dbReference type="GO" id="GO:0006914">
    <property type="term" value="P:autophagy"/>
    <property type="evidence" value="ECO:0007669"/>
    <property type="project" value="TreeGrafter"/>
</dbReference>